<evidence type="ECO:0000256" key="1">
    <source>
        <dbReference type="SAM" id="SignalP"/>
    </source>
</evidence>
<keyword evidence="1" id="KW-0732">Signal</keyword>
<reference evidence="2 3" key="1">
    <citation type="submission" date="2019-04" db="EMBL/GenBank/DDBJ databases">
        <authorList>
            <person name="Li Y."/>
            <person name="Wang J."/>
        </authorList>
    </citation>
    <scope>NUCLEOTIDE SEQUENCE [LARGE SCALE GENOMIC DNA]</scope>
    <source>
        <strain evidence="2 3">DSM 14668</strain>
    </source>
</reference>
<accession>A0A4U1JKC5</accession>
<name>A0A4U1JKC5_9BACT</name>
<feature type="signal peptide" evidence="1">
    <location>
        <begin position="1"/>
        <end position="21"/>
    </location>
</feature>
<dbReference type="Proteomes" id="UP000309215">
    <property type="component" value="Unassembled WGS sequence"/>
</dbReference>
<gene>
    <name evidence="2" type="ORF">E8A74_00520</name>
</gene>
<feature type="chain" id="PRO_5020648666" evidence="1">
    <location>
        <begin position="22"/>
        <end position="304"/>
    </location>
</feature>
<dbReference type="EMBL" id="SSMQ01000001">
    <property type="protein sequence ID" value="TKD13075.1"/>
    <property type="molecule type" value="Genomic_DNA"/>
</dbReference>
<organism evidence="2 3">
    <name type="scientific">Polyangium fumosum</name>
    <dbReference type="NCBI Taxonomy" id="889272"/>
    <lineage>
        <taxon>Bacteria</taxon>
        <taxon>Pseudomonadati</taxon>
        <taxon>Myxococcota</taxon>
        <taxon>Polyangia</taxon>
        <taxon>Polyangiales</taxon>
        <taxon>Polyangiaceae</taxon>
        <taxon>Polyangium</taxon>
    </lineage>
</organism>
<comment type="caution">
    <text evidence="2">The sequence shown here is derived from an EMBL/GenBank/DDBJ whole genome shotgun (WGS) entry which is preliminary data.</text>
</comment>
<proteinExistence type="predicted"/>
<evidence type="ECO:0000313" key="3">
    <source>
        <dbReference type="Proteomes" id="UP000309215"/>
    </source>
</evidence>
<dbReference type="RefSeq" id="WP_136926891.1">
    <property type="nucleotide sequence ID" value="NZ_SSMQ01000001.1"/>
</dbReference>
<dbReference type="AlphaFoldDB" id="A0A4U1JKC5"/>
<keyword evidence="3" id="KW-1185">Reference proteome</keyword>
<protein>
    <submittedName>
        <fullName evidence="2">Uncharacterized protein</fullName>
    </submittedName>
</protein>
<evidence type="ECO:0000313" key="2">
    <source>
        <dbReference type="EMBL" id="TKD13075.1"/>
    </source>
</evidence>
<sequence>MTRRKKLIAAALALPLALALGVGLTVRRAGSDPLSADVCDKDLAAVFEYCEAGGAICRSPFEGMEEACQAGCVMRTCPNHVACTELDPIWCKPCDDEQGAPYWRILHEAERLCAPSPNPAKWTPREQRDYVRCFKQEGTRMCPALAQKPYWETAPQSRATSWNQKRCFDDFDKVAERCERYEEECGLEPGADKKACQRACLLAQCPDQVACTGDDPVRCAPCEDPHGALYWRRVWATEGLCGSLHPLDAPNPEPDKWAACFVAEMERECRALAGTAWWRRAPFLVEHYGNARPSPASAASPAAP</sequence>